<protein>
    <submittedName>
        <fullName evidence="3">SH3 domain-containing protein</fullName>
    </submittedName>
</protein>
<organism evidence="3 4">
    <name type="scientific">Candidatus Thiothrix anitrata</name>
    <dbReference type="NCBI Taxonomy" id="2823902"/>
    <lineage>
        <taxon>Bacteria</taxon>
        <taxon>Pseudomonadati</taxon>
        <taxon>Pseudomonadota</taxon>
        <taxon>Gammaproteobacteria</taxon>
        <taxon>Thiotrichales</taxon>
        <taxon>Thiotrichaceae</taxon>
        <taxon>Thiothrix</taxon>
    </lineage>
</organism>
<proteinExistence type="predicted"/>
<dbReference type="Gene3D" id="2.30.30.40">
    <property type="entry name" value="SH3 Domains"/>
    <property type="match status" value="1"/>
</dbReference>
<feature type="domain" description="SH3b" evidence="2">
    <location>
        <begin position="34"/>
        <end position="103"/>
    </location>
</feature>
<evidence type="ECO:0000259" key="2">
    <source>
        <dbReference type="PROSITE" id="PS51781"/>
    </source>
</evidence>
<feature type="chain" id="PRO_5046327123" evidence="1">
    <location>
        <begin position="29"/>
        <end position="221"/>
    </location>
</feature>
<dbReference type="InterPro" id="IPR003646">
    <property type="entry name" value="SH3-like_bac-type"/>
</dbReference>
<feature type="signal peptide" evidence="1">
    <location>
        <begin position="1"/>
        <end position="28"/>
    </location>
</feature>
<accession>A0ABX7X643</accession>
<dbReference type="RefSeq" id="WP_210225475.1">
    <property type="nucleotide sequence ID" value="NZ_CP072800.1"/>
</dbReference>
<keyword evidence="1" id="KW-0732">Signal</keyword>
<dbReference type="EMBL" id="CP072800">
    <property type="protein sequence ID" value="QTR48585.1"/>
    <property type="molecule type" value="Genomic_DNA"/>
</dbReference>
<evidence type="ECO:0000256" key="1">
    <source>
        <dbReference type="SAM" id="SignalP"/>
    </source>
</evidence>
<gene>
    <name evidence="3" type="ORF">J8380_09725</name>
</gene>
<dbReference type="PROSITE" id="PS51781">
    <property type="entry name" value="SH3B"/>
    <property type="match status" value="1"/>
</dbReference>
<evidence type="ECO:0000313" key="4">
    <source>
        <dbReference type="Proteomes" id="UP000672027"/>
    </source>
</evidence>
<evidence type="ECO:0000313" key="3">
    <source>
        <dbReference type="EMBL" id="QTR48585.1"/>
    </source>
</evidence>
<reference evidence="3 4" key="1">
    <citation type="submission" date="2021-04" db="EMBL/GenBank/DDBJ databases">
        <title>Genomics, taxonomy and metabolism of representatives of sulfur bacteria of the genus Thiothrix: Thiothrix fructosivorans QT, Thiothrix unzii A1T and three new species, Thiothrix subterranea sp. nov., Thiothrix litoralis sp. nov. and 'Candidatus Thiothrix anitrata' sp. nov.</title>
        <authorList>
            <person name="Ravin N.V."/>
            <person name="Smolyakov D."/>
            <person name="Rudenko T.S."/>
            <person name="Mardanov A.V."/>
            <person name="Beletsky A.V."/>
            <person name="Markov N.D."/>
            <person name="Fomenkov A.I."/>
            <person name="Roberts R.J."/>
            <person name="Karnachuk O.V."/>
            <person name="Novikov A."/>
            <person name="Grabovich M.Y."/>
        </authorList>
    </citation>
    <scope>NUCLEOTIDE SEQUENCE [LARGE SCALE GENOMIC DNA]</scope>
    <source>
        <strain evidence="3 4">A52</strain>
    </source>
</reference>
<keyword evidence="4" id="KW-1185">Reference proteome</keyword>
<dbReference type="Proteomes" id="UP000672027">
    <property type="component" value="Chromosome"/>
</dbReference>
<dbReference type="SMART" id="SM00287">
    <property type="entry name" value="SH3b"/>
    <property type="match status" value="1"/>
</dbReference>
<dbReference type="Pfam" id="PF08239">
    <property type="entry name" value="SH3_3"/>
    <property type="match status" value="1"/>
</dbReference>
<sequence length="221" mass="23170">MKKPLLMAASVLAVSLLTVGVSIQPVQAADVVVYSVRGVTAGQFLNMRSGAGTSNAVVAKIPANGTGVVATGEEKRVGNTTWAKVYWAGKGGWVSKTYLTTSTNLPPAQPSPQPPASAGGIVMQCSGTEPFWGMTIAERDLKVDMMDGPDYTVPVTFRRTSANNQTIAVIAGASGVNTTQAFLQKVSACSDGMSDVQYPYAITAVINNREVYSGCCQVKRQ</sequence>
<name>A0ABX7X643_9GAMM</name>